<dbReference type="InterPro" id="IPR057523">
    <property type="entry name" value="HTH_74"/>
</dbReference>
<dbReference type="PANTHER" id="PTHR34799:SF2">
    <property type="entry name" value="OS07G0656300 PROTEIN"/>
    <property type="match status" value="1"/>
</dbReference>
<evidence type="ECO:0000313" key="2">
    <source>
        <dbReference type="EMBL" id="KAK1358827.1"/>
    </source>
</evidence>
<name>A0AAD8H3B3_9APIA</name>
<keyword evidence="3" id="KW-1185">Reference proteome</keyword>
<evidence type="ECO:0000313" key="3">
    <source>
        <dbReference type="Proteomes" id="UP001237642"/>
    </source>
</evidence>
<evidence type="ECO:0000259" key="1">
    <source>
        <dbReference type="PROSITE" id="PS50228"/>
    </source>
</evidence>
<sequence length="118" mass="13242">MRYKYISGSHCFLFKLVIQLYRKIKPAISPTSFRQFLGDSPDTSKALRMLMKQTAVKRSGAGGRSDPYIYMMCVGRESCKVTASNSYFQADPCPNVLKRLSIEAVCSSNTVIKPETTE</sequence>
<dbReference type="GO" id="GO:0030246">
    <property type="term" value="F:carbohydrate binding"/>
    <property type="evidence" value="ECO:0007669"/>
    <property type="project" value="InterPro"/>
</dbReference>
<dbReference type="Gene3D" id="2.60.120.740">
    <property type="match status" value="1"/>
</dbReference>
<proteinExistence type="predicted"/>
<reference evidence="2" key="1">
    <citation type="submission" date="2023-02" db="EMBL/GenBank/DDBJ databases">
        <title>Genome of toxic invasive species Heracleum sosnowskyi carries increased number of genes despite the absence of recent whole-genome duplications.</title>
        <authorList>
            <person name="Schelkunov M."/>
            <person name="Shtratnikova V."/>
            <person name="Makarenko M."/>
            <person name="Klepikova A."/>
            <person name="Omelchenko D."/>
            <person name="Novikova G."/>
            <person name="Obukhova E."/>
            <person name="Bogdanov V."/>
            <person name="Penin A."/>
            <person name="Logacheva M."/>
        </authorList>
    </citation>
    <scope>NUCLEOTIDE SEQUENCE</scope>
    <source>
        <strain evidence="2">Hsosn_3</strain>
        <tissue evidence="2">Leaf</tissue>
    </source>
</reference>
<dbReference type="AlphaFoldDB" id="A0AAD8H3B3"/>
<organism evidence="2 3">
    <name type="scientific">Heracleum sosnowskyi</name>
    <dbReference type="NCBI Taxonomy" id="360622"/>
    <lineage>
        <taxon>Eukaryota</taxon>
        <taxon>Viridiplantae</taxon>
        <taxon>Streptophyta</taxon>
        <taxon>Embryophyta</taxon>
        <taxon>Tracheophyta</taxon>
        <taxon>Spermatophyta</taxon>
        <taxon>Magnoliopsida</taxon>
        <taxon>eudicotyledons</taxon>
        <taxon>Gunneridae</taxon>
        <taxon>Pentapetalae</taxon>
        <taxon>asterids</taxon>
        <taxon>campanulids</taxon>
        <taxon>Apiales</taxon>
        <taxon>Apiaceae</taxon>
        <taxon>Apioideae</taxon>
        <taxon>apioid superclade</taxon>
        <taxon>Tordylieae</taxon>
        <taxon>Tordyliinae</taxon>
        <taxon>Heracleum</taxon>
    </lineage>
</organism>
<dbReference type="Proteomes" id="UP001237642">
    <property type="component" value="Unassembled WGS sequence"/>
</dbReference>
<dbReference type="Pfam" id="PF25370">
    <property type="entry name" value="HTH_74"/>
    <property type="match status" value="1"/>
</dbReference>
<dbReference type="EMBL" id="JAUIZM010000010">
    <property type="protein sequence ID" value="KAK1358827.1"/>
    <property type="molecule type" value="Genomic_DNA"/>
</dbReference>
<dbReference type="PANTHER" id="PTHR34799">
    <property type="entry name" value="OS07G0656300 PROTEIN"/>
    <property type="match status" value="1"/>
</dbReference>
<gene>
    <name evidence="2" type="ORF">POM88_043301</name>
</gene>
<dbReference type="InterPro" id="IPR043159">
    <property type="entry name" value="Lectin_gal-bd_sf"/>
</dbReference>
<comment type="caution">
    <text evidence="2">The sequence shown here is derived from an EMBL/GenBank/DDBJ whole genome shotgun (WGS) entry which is preliminary data.</text>
</comment>
<feature type="domain" description="SUEL-type lectin" evidence="1">
    <location>
        <begin position="63"/>
        <end position="107"/>
    </location>
</feature>
<accession>A0AAD8H3B3</accession>
<dbReference type="PROSITE" id="PS50228">
    <property type="entry name" value="SUEL_LECTIN"/>
    <property type="match status" value="1"/>
</dbReference>
<protein>
    <recommendedName>
        <fullName evidence="1">SUEL-type lectin domain-containing protein</fullName>
    </recommendedName>
</protein>
<dbReference type="InterPro" id="IPR000922">
    <property type="entry name" value="Lectin_gal-bd_dom"/>
</dbReference>
<reference evidence="2" key="2">
    <citation type="submission" date="2023-05" db="EMBL/GenBank/DDBJ databases">
        <authorList>
            <person name="Schelkunov M.I."/>
        </authorList>
    </citation>
    <scope>NUCLEOTIDE SEQUENCE</scope>
    <source>
        <strain evidence="2">Hsosn_3</strain>
        <tissue evidence="2">Leaf</tissue>
    </source>
</reference>
<dbReference type="Pfam" id="PF02140">
    <property type="entry name" value="SUEL_Lectin"/>
    <property type="match status" value="1"/>
</dbReference>